<reference evidence="1 2" key="1">
    <citation type="journal article" date="2011" name="Stand. Genomic Sci.">
        <title>Complete genome of the onion pathogen Enterobacter cloacae EcWSU1.</title>
        <authorList>
            <person name="Humann J.L."/>
            <person name="Wildung M."/>
            <person name="Cheng C.H."/>
            <person name="Lee T."/>
            <person name="Stewart J.E."/>
            <person name="Drew J.C."/>
            <person name="Triplett E.W."/>
            <person name="Main D."/>
            <person name="Schroeder B.K."/>
        </authorList>
    </citation>
    <scope>NUCLEOTIDE SEQUENCE [LARGE SCALE GENOMIC DNA]</scope>
    <source>
        <strain evidence="1 2">EcWSU1</strain>
    </source>
</reference>
<dbReference type="EMBL" id="CP002886">
    <property type="protein sequence ID" value="AEW73706.1"/>
    <property type="molecule type" value="Genomic_DNA"/>
</dbReference>
<proteinExistence type="predicted"/>
<dbReference type="HOGENOM" id="CLU_2665354_0_0_6"/>
<gene>
    <name evidence="1" type="ORF">EcWSU1_02271</name>
</gene>
<sequence length="75" mass="8239">MRSFELICFSVRLSAASFLNIIAADDAAIAGVTLDADAKPFRNFLCHCSGVLMLGFRVGFSFPTLTRISHRLRSD</sequence>
<organism evidence="1 2">
    <name type="scientific">Enterobacter ludwigii</name>
    <dbReference type="NCBI Taxonomy" id="299767"/>
    <lineage>
        <taxon>Bacteria</taxon>
        <taxon>Pseudomonadati</taxon>
        <taxon>Pseudomonadota</taxon>
        <taxon>Gammaproteobacteria</taxon>
        <taxon>Enterobacterales</taxon>
        <taxon>Enterobacteriaceae</taxon>
        <taxon>Enterobacter</taxon>
        <taxon>Enterobacter cloacae complex</taxon>
    </lineage>
</organism>
<accession>G8LQ58</accession>
<evidence type="ECO:0000313" key="1">
    <source>
        <dbReference type="EMBL" id="AEW73706.1"/>
    </source>
</evidence>
<evidence type="ECO:0000313" key="2">
    <source>
        <dbReference type="Proteomes" id="UP000007838"/>
    </source>
</evidence>
<dbReference type="Proteomes" id="UP000007838">
    <property type="component" value="Chromosome"/>
</dbReference>
<dbReference type="KEGG" id="eec:EcWSU1_02271"/>
<dbReference type="AlphaFoldDB" id="G8LQ58"/>
<protein>
    <submittedName>
        <fullName evidence="1">Uncharacterized protein</fullName>
    </submittedName>
</protein>
<name>G8LQ58_9ENTR</name>